<dbReference type="SMART" id="SM00343">
    <property type="entry name" value="ZnF_C2HC"/>
    <property type="match status" value="1"/>
</dbReference>
<dbReference type="InterPro" id="IPR012337">
    <property type="entry name" value="RNaseH-like_sf"/>
</dbReference>
<feature type="compositionally biased region" description="Acidic residues" evidence="2">
    <location>
        <begin position="180"/>
        <end position="203"/>
    </location>
</feature>
<feature type="domain" description="Integrase catalytic" evidence="4">
    <location>
        <begin position="1320"/>
        <end position="1497"/>
    </location>
</feature>
<keyword evidence="1" id="KW-0479">Metal-binding</keyword>
<dbReference type="Pfam" id="PF00098">
    <property type="entry name" value="zf-CCHC"/>
    <property type="match status" value="1"/>
</dbReference>
<organism evidence="5 6">
    <name type="scientific">Symbiodinium microadriaticum</name>
    <name type="common">Dinoflagellate</name>
    <name type="synonym">Zooxanthella microadriatica</name>
    <dbReference type="NCBI Taxonomy" id="2951"/>
    <lineage>
        <taxon>Eukaryota</taxon>
        <taxon>Sar</taxon>
        <taxon>Alveolata</taxon>
        <taxon>Dinophyceae</taxon>
        <taxon>Suessiales</taxon>
        <taxon>Symbiodiniaceae</taxon>
        <taxon>Symbiodinium</taxon>
    </lineage>
</organism>
<dbReference type="SUPFAM" id="SSF57756">
    <property type="entry name" value="Retrovirus zinc finger-like domains"/>
    <property type="match status" value="1"/>
</dbReference>
<dbReference type="Gene3D" id="4.10.60.10">
    <property type="entry name" value="Zinc finger, CCHC-type"/>
    <property type="match status" value="1"/>
</dbReference>
<dbReference type="PANTHER" id="PTHR37984">
    <property type="entry name" value="PROTEIN CBG26694"/>
    <property type="match status" value="1"/>
</dbReference>
<protein>
    <recommendedName>
        <fullName evidence="7">Copia protein</fullName>
    </recommendedName>
</protein>
<feature type="region of interest" description="Disordered" evidence="2">
    <location>
        <begin position="1752"/>
        <end position="1777"/>
    </location>
</feature>
<feature type="compositionally biased region" description="Basic and acidic residues" evidence="2">
    <location>
        <begin position="1752"/>
        <end position="1762"/>
    </location>
</feature>
<dbReference type="OrthoDB" id="421295at2759"/>
<evidence type="ECO:0000313" key="6">
    <source>
        <dbReference type="Proteomes" id="UP000186817"/>
    </source>
</evidence>
<sequence length="2462" mass="276853">MPFVDPGGGGASIPAWDGHPKGWRRYAREVAWYVQGTKHTQRRYLATRLIGRLTGSARLLAMSWPQGEFDNDLGVLIYLRKLAQSPLVRRSLPNAAAIMSQYFQFRRQPGEAITTFLVRETLGFEEFNEALVRLREERQGLTMDKQLFGLETLLKKEEETSERDRWSEDSWSRWRRGWHDDDDWPDEPAPEDQDAEVAAEDAPADAGGRSPGRAPPEDQGGEGQTPPEAGSTTSRRYLRPPEKHPKGVQTDDESFDSFILDVLRGWRLLQAASLTLEERRDVLSSTANRLDFESVSNALQILWDEQLSGVRRQGHGSHLPGGAQVFHLDEQAGFEAQWHESGHWGGDQWPEEPWDETQFYGEGAETWQDEWDQVPADPDPEVYTAAELDDPTVRDALQAERAAEAMAADAALSWKRAQQATAAVRKDRGFGASDAFRVAQQGDQCHKCGGFGHFARDCKKGAPKGRPKGALTMEYDYDPYEMYYLGGKGKKKGKTKGHFGLGKGPMNKGKNGKNPRMFPGVNAYGLEMLGSEGNLGKGCYASQEKDALPPSSGLLDCGATASAGPEASVQRLIASVIEQDQGATITIDQSRRPYFRYGSGAWGRALYHVTITSKVSGYEKQFGVYALPNPPEYVEPWFRPHMLVPILVGMSHIGPEGAGMIIDFNDGSYLNAADIANKRELPPEEARHLSTNSKGHYILDVAAYLTGGQTCKTGHCSVVVKQPVTNVPRENEPYPLPGTDEDLPLKFMYAVEMLGAVVGEGVDLESSSDFRKNALNRLLQKHLSESSPSTDSFSSRALRTQWPCYGEHPELTVGNNKYAQWKHCAVCCYRVSYVPREGAPGSDSKTENFPTIRKALAQLHEDIGDVQPEGEMVKVAIDLEYAKNRYHQLIQKFDRKRAVTLPPPTKAPTSSTSASAAARTAVHTPLKKGYKETALLEDGDLMNPNLVDMEATISKKVAAGVVAMVAVLTNTYRGELQHLVTDRHQSSIWEIGCSPTSMLTTACQSEGLGTLRINHVNGYDLYKEETYPALKALFEQHKPRRIWFSPRSDRWQPWGHLNHGSWQDRQSLEGRRRHERSMLRKMCAFLSWALGRNSLLEIFWEWPSESLGWKEPALRDLERAVWRRNKDWLACRVDGCRYGLREGDKGDFIKKRWLIKTTCPRFHTLFKTKVCVQQHPHVEVPAMESKGRLDYPWRFVKSVAQAWRDHLFPLRHFGMSGEAYNFAAEENEDEAAPEIEPKPPEDSEDQPDQPAPTDEERLQWERKLKRFHNAAGHPSNHQLSRIVKEAGKPQWMVEAAARFSCPHCEAVQPGGLSSKQIPPLSTRPLPAAWQQVVADVGEWTSVAHKCKLKFVVFVDAATKLRVAEPLFRLAISEMKSETGMELVQAFSKRWLSDKPKPEILIPDNAKSFTSKHFQDFCSSVNIWLAPPAEAEAWAHGIAESTVQDIKQGMEKIQLGNAALLPETCLALATGALNQTSFVKGFSSYQWAYGKQFSFTDEDEVTMSQLRDDAPFSEFSRLLTLRHEAEQRAKEVRAQRVLSKLKNSISRQPLRTFQATDMVKVWRRALPLEVHRGNRGGSKKAGRYHWIGPGRVVLQETVPHQDADDPRRHIIWVVIGGKLYRCAAHSVRPVTEQERAWHHLHADENPSKWKSLQDVIPSKEYTDLSEQIPPGDDPNDHHPDLPMEPDDQTWVPSKRLRRKQSEHQAAAVPVPEEAVNDYELPDYVPSDHEEAELGVPGTLSEWAQNFDREMEDMERKAAAKRDATTATSSNDDSQKKARVNDYEEELTLHSALQECDHGYVMEIDLHLDSNRQMKKFLRSPSAYLVGKMRDCEVRWEQLSPAHKALFSRAKTKEVTSFIQQEAVRKCVDAAEEDEARASGRIMKCRWVLTWKPIPEEERDEARKEVATKVDTTIDHSATRKAKARIVLLGYQHPDLLKEGFNSSAPVQSVLTRNLAYQMTVQNGWTLEGLDLSTAFLQTAPKEEMRIWTQGVSELRGALGVRDDQLLRVLKDFYGSTTAPRGLWLDLHATFTELGATKILSDPCMWIWTEPNPNPRNHMDRFRTIGMMGGHVDDFNRAGDLENPKWLEIRSKVDQAYKWGTIKRDSYRHAGTDIVSSYHPDDGNVIEVNQDQYIEAIADFPLAAVSGRNLDDSLSEREVSKCRAALGSLQWVAVQTQPLICARCNLILSDLASRPTFALAKEIQQLTEEIRQEPMRLRFKPIKEAKHWQDIHVITLGDQAHNNRPKGGSTGGLLTFIGGPSHSCGVPGTLVLLGWKTWKLQRVAIGSTDAEVQAMVEAEDLNFKTRLIWAELNGATVKKGHDFLKAAEEAASHVPGILGTDSKGGYDAVVRHEGPDLGLSNARAAIQGHQLKEGMRRVRTKLIWLASDFNLSDALTKRASECRRSFVQFLRTGIWMLRFNPEFVISAKKAKKQGLDAVTQLKQATRKGCSQVFFSSSPRALVYF</sequence>
<dbReference type="InterPro" id="IPR001878">
    <property type="entry name" value="Znf_CCHC"/>
</dbReference>
<dbReference type="PROSITE" id="PS50158">
    <property type="entry name" value="ZF_CCHC"/>
    <property type="match status" value="1"/>
</dbReference>
<reference evidence="5 6" key="1">
    <citation type="submission" date="2016-02" db="EMBL/GenBank/DDBJ databases">
        <title>Genome analysis of coral dinoflagellate symbionts highlights evolutionary adaptations to a symbiotic lifestyle.</title>
        <authorList>
            <person name="Aranda M."/>
            <person name="Li Y."/>
            <person name="Liew Y.J."/>
            <person name="Baumgarten S."/>
            <person name="Simakov O."/>
            <person name="Wilson M."/>
            <person name="Piel J."/>
            <person name="Ashoor H."/>
            <person name="Bougouffa S."/>
            <person name="Bajic V.B."/>
            <person name="Ryu T."/>
            <person name="Ravasi T."/>
            <person name="Bayer T."/>
            <person name="Micklem G."/>
            <person name="Kim H."/>
            <person name="Bhak J."/>
            <person name="Lajeunesse T.C."/>
            <person name="Voolstra C.R."/>
        </authorList>
    </citation>
    <scope>NUCLEOTIDE SEQUENCE [LARGE SCALE GENOMIC DNA]</scope>
    <source>
        <strain evidence="5 6">CCMP2467</strain>
    </source>
</reference>
<dbReference type="InterPro" id="IPR036397">
    <property type="entry name" value="RNaseH_sf"/>
</dbReference>
<dbReference type="EMBL" id="LSRX01000456">
    <property type="protein sequence ID" value="OLP96748.1"/>
    <property type="molecule type" value="Genomic_DNA"/>
</dbReference>
<accession>A0A1Q9DNK4</accession>
<dbReference type="Gene3D" id="3.30.420.10">
    <property type="entry name" value="Ribonuclease H-like superfamily/Ribonuclease H"/>
    <property type="match status" value="1"/>
</dbReference>
<evidence type="ECO:0000313" key="5">
    <source>
        <dbReference type="EMBL" id="OLP96748.1"/>
    </source>
</evidence>
<gene>
    <name evidence="5" type="ORF">AK812_SmicGene20985</name>
</gene>
<keyword evidence="1" id="KW-0862">Zinc</keyword>
<evidence type="ECO:0008006" key="7">
    <source>
        <dbReference type="Google" id="ProtNLM"/>
    </source>
</evidence>
<feature type="region of interest" description="Disordered" evidence="2">
    <location>
        <begin position="1226"/>
        <end position="1256"/>
    </location>
</feature>
<evidence type="ECO:0000259" key="3">
    <source>
        <dbReference type="PROSITE" id="PS50158"/>
    </source>
</evidence>
<dbReference type="InterPro" id="IPR050951">
    <property type="entry name" value="Retrovirus_Pol_polyprotein"/>
</dbReference>
<dbReference type="GO" id="GO:0003676">
    <property type="term" value="F:nucleic acid binding"/>
    <property type="evidence" value="ECO:0007669"/>
    <property type="project" value="InterPro"/>
</dbReference>
<name>A0A1Q9DNK4_SYMMI</name>
<proteinExistence type="predicted"/>
<evidence type="ECO:0000256" key="1">
    <source>
        <dbReference type="PROSITE-ProRule" id="PRU00047"/>
    </source>
</evidence>
<dbReference type="PROSITE" id="PS50994">
    <property type="entry name" value="INTEGRASE"/>
    <property type="match status" value="1"/>
</dbReference>
<feature type="region of interest" description="Disordered" evidence="2">
    <location>
        <begin position="1662"/>
        <end position="1686"/>
    </location>
</feature>
<evidence type="ECO:0000259" key="4">
    <source>
        <dbReference type="PROSITE" id="PS50994"/>
    </source>
</evidence>
<dbReference type="PANTHER" id="PTHR37984:SF5">
    <property type="entry name" value="PROTEIN NYNRIN-LIKE"/>
    <property type="match status" value="1"/>
</dbReference>
<keyword evidence="6" id="KW-1185">Reference proteome</keyword>
<comment type="caution">
    <text evidence="5">The sequence shown here is derived from an EMBL/GenBank/DDBJ whole genome shotgun (WGS) entry which is preliminary data.</text>
</comment>
<evidence type="ECO:0000256" key="2">
    <source>
        <dbReference type="SAM" id="MobiDB-lite"/>
    </source>
</evidence>
<dbReference type="InterPro" id="IPR036875">
    <property type="entry name" value="Znf_CCHC_sf"/>
</dbReference>
<dbReference type="Proteomes" id="UP000186817">
    <property type="component" value="Unassembled WGS sequence"/>
</dbReference>
<dbReference type="OMA" id="PRAIMEP"/>
<dbReference type="SUPFAM" id="SSF53098">
    <property type="entry name" value="Ribonuclease H-like"/>
    <property type="match status" value="1"/>
</dbReference>
<keyword evidence="1" id="KW-0863">Zinc-finger</keyword>
<feature type="domain" description="CCHC-type" evidence="3">
    <location>
        <begin position="445"/>
        <end position="460"/>
    </location>
</feature>
<dbReference type="GO" id="GO:0008270">
    <property type="term" value="F:zinc ion binding"/>
    <property type="evidence" value="ECO:0007669"/>
    <property type="project" value="UniProtKB-KW"/>
</dbReference>
<dbReference type="InterPro" id="IPR001584">
    <property type="entry name" value="Integrase_cat-core"/>
</dbReference>
<dbReference type="GO" id="GO:0015074">
    <property type="term" value="P:DNA integration"/>
    <property type="evidence" value="ECO:0007669"/>
    <property type="project" value="InterPro"/>
</dbReference>
<feature type="region of interest" description="Disordered" evidence="2">
    <location>
        <begin position="180"/>
        <end position="251"/>
    </location>
</feature>